<dbReference type="EMBL" id="JBBLZC010000025">
    <property type="protein sequence ID" value="MEK0085326.1"/>
    <property type="molecule type" value="Genomic_DNA"/>
</dbReference>
<dbReference type="RefSeq" id="WP_418161174.1">
    <property type="nucleotide sequence ID" value="NZ_JBBLZC010000025.1"/>
</dbReference>
<reference evidence="2 3" key="1">
    <citation type="submission" date="2024-01" db="EMBL/GenBank/DDBJ databases">
        <title>Multi-omics insights into the function and evolution of sodium benzoate biodegradation pathways in Benzoatithermus flavus gen. nov., sp. nov. from hot spring.</title>
        <authorList>
            <person name="Hu C.-J."/>
            <person name="Li W.-J."/>
        </authorList>
    </citation>
    <scope>NUCLEOTIDE SEQUENCE [LARGE SCALE GENOMIC DNA]</scope>
    <source>
        <strain evidence="2 3">SYSU G07066</strain>
    </source>
</reference>
<dbReference type="PANTHER" id="PTHR36558">
    <property type="entry name" value="GLR1098 PROTEIN"/>
    <property type="match status" value="1"/>
</dbReference>
<organism evidence="2 3">
    <name type="scientific">Benzoatithermus flavus</name>
    <dbReference type="NCBI Taxonomy" id="3108223"/>
    <lineage>
        <taxon>Bacteria</taxon>
        <taxon>Pseudomonadati</taxon>
        <taxon>Pseudomonadota</taxon>
        <taxon>Alphaproteobacteria</taxon>
        <taxon>Geminicoccales</taxon>
        <taxon>Geminicoccaceae</taxon>
        <taxon>Benzoatithermus</taxon>
    </lineage>
</organism>
<evidence type="ECO:0000313" key="2">
    <source>
        <dbReference type="EMBL" id="MEK0085326.1"/>
    </source>
</evidence>
<dbReference type="PANTHER" id="PTHR36558:SF1">
    <property type="entry name" value="RESTRICTION ENDONUCLEASE DOMAIN-CONTAINING PROTEIN-RELATED"/>
    <property type="match status" value="1"/>
</dbReference>
<name>A0ABU8XVV5_9PROT</name>
<dbReference type="InterPro" id="IPR008538">
    <property type="entry name" value="Uma2"/>
</dbReference>
<protein>
    <submittedName>
        <fullName evidence="2">Uma2 family endonuclease</fullName>
    </submittedName>
</protein>
<dbReference type="Pfam" id="PF05685">
    <property type="entry name" value="Uma2"/>
    <property type="match status" value="1"/>
</dbReference>
<accession>A0ABU8XVV5</accession>
<sequence>MTVSPRARMTADAFIAWAMEQPEGERYELVQGEIVAMAPERSAHALTKARIWRALDDAIAAAGLHCTAYPDGMSVEVDEDTVYEPDVLVRCGEPLPDEAVKLQDPLIVVEVLSPSTRARDAGAKLEDYFRLPSLRHYLIVKTENRSVIHHRRGEAGRIETHILRGSGRLELEPPGLVLTVESFFRR</sequence>
<dbReference type="CDD" id="cd06260">
    <property type="entry name" value="DUF820-like"/>
    <property type="match status" value="1"/>
</dbReference>
<gene>
    <name evidence="2" type="ORF">U1T56_19415</name>
</gene>
<feature type="domain" description="Putative restriction endonuclease" evidence="1">
    <location>
        <begin position="14"/>
        <end position="180"/>
    </location>
</feature>
<keyword evidence="2" id="KW-0540">Nuclease</keyword>
<evidence type="ECO:0000259" key="1">
    <source>
        <dbReference type="Pfam" id="PF05685"/>
    </source>
</evidence>
<keyword evidence="2" id="KW-0255">Endonuclease</keyword>
<proteinExistence type="predicted"/>
<dbReference type="Proteomes" id="UP001375743">
    <property type="component" value="Unassembled WGS sequence"/>
</dbReference>
<keyword evidence="2" id="KW-0378">Hydrolase</keyword>
<dbReference type="InterPro" id="IPR012296">
    <property type="entry name" value="Nuclease_put_TT1808"/>
</dbReference>
<dbReference type="SUPFAM" id="SSF52980">
    <property type="entry name" value="Restriction endonuclease-like"/>
    <property type="match status" value="1"/>
</dbReference>
<dbReference type="InterPro" id="IPR011335">
    <property type="entry name" value="Restrct_endonuc-II-like"/>
</dbReference>
<evidence type="ECO:0000313" key="3">
    <source>
        <dbReference type="Proteomes" id="UP001375743"/>
    </source>
</evidence>
<dbReference type="GO" id="GO:0004519">
    <property type="term" value="F:endonuclease activity"/>
    <property type="evidence" value="ECO:0007669"/>
    <property type="project" value="UniProtKB-KW"/>
</dbReference>
<comment type="caution">
    <text evidence="2">The sequence shown here is derived from an EMBL/GenBank/DDBJ whole genome shotgun (WGS) entry which is preliminary data.</text>
</comment>
<keyword evidence="3" id="KW-1185">Reference proteome</keyword>
<dbReference type="Gene3D" id="3.90.1570.10">
    <property type="entry name" value="tt1808, chain A"/>
    <property type="match status" value="1"/>
</dbReference>